<evidence type="ECO:0000259" key="4">
    <source>
        <dbReference type="Pfam" id="PF12631"/>
    </source>
</evidence>
<dbReference type="InterPro" id="IPR006073">
    <property type="entry name" value="GTP-bd"/>
</dbReference>
<dbReference type="InterPro" id="IPR027266">
    <property type="entry name" value="TrmE/GcvT-like"/>
</dbReference>
<feature type="compositionally biased region" description="Basic and acidic residues" evidence="1">
    <location>
        <begin position="446"/>
        <end position="461"/>
    </location>
</feature>
<dbReference type="Gene3D" id="3.40.50.300">
    <property type="entry name" value="P-loop containing nucleotide triphosphate hydrolases"/>
    <property type="match status" value="1"/>
</dbReference>
<sequence length="1390" mass="152044">MCTLLFLILASLLFSSFDLFVASVTLESPFINHFRHPFRESRWKYDLADWCGLTVPCLPRGEARSVVRCSLSPLSRAKAERRNSLPSCFSGASIFRRGRLPTPSGSHRFSSDEKDRRCAQALERRRSRFAFSLTSSLSVHAFASGTGRRQRTEDEYTRRKPSRRIAANHRESDVRRENHTTYLSSSLFSRPCSRDPSERFAAFVTRRPPPSFSPSAWACSHRRAPYTPAQLAAFSYQVSLSSFQERPFDRWRVPCALPVPSASESRKQPIQAAPRRPSEIRAPPSRLLGEGRSTRENIRFDSRGERNAVEESQGKHASAALPVPGNTTSLLSSKKKPVSATSHETADTIYALSSGGSSGDSFSPSAVAVWRVSGPLAHVVMRLLMAKPANRKHTQRGDRGVPLSGRNSHSEEARTGTTPADDGKGNTEREREGRNSLLETTVHGRARPEREKPGNQTERQRKQQPLHLSPLPRERVATFWKAWDCFSGTEPVPLDDVLLLRFDAPRSATGKSATQSEEVVEIHSHGSRAAVAAILRFFEALRRALKSFADGKGAWESLQVSAEETAVAESSRQPEDGLEAENEDGVVSRAGGSALSDAFRYQETSPGGTGGNTSLHSDISAARRALLLQALEVSVKGSAGAERNAQKEARTEGDSQERPHEKHEEENQTEEEDEFHSGGVVSEIRPGRRGTKTQSESASELAQEAESEMLTRRREAEAARWLREVGELRLAEAGEFTFRAYLNGKIETVQQVEALADLVNADTVAQHRLAVRRLRRQPREVHALLDNWRGLLQEALAFSEAALEIGDDAQEADAEAAQEAGATKAEARVRRLLREIRLHLELGLREALVHSGVKVVFCGPTNAGKSTLFNSLVGRDAAIVSPLAGTTRDVLTWPVQLRGAKLLLTDTAGLRPAPRGSGEQRRAPETAAVAGDGAEASLSGGGSTRLDCMRPLEVPWVAPAGEAGGGRTRERDGAPPKGEDALEEDKSTSTRTDGLDLAVDCVEREGMARTVRTAQEADILIFLLECRSTREATLEHARRFLRIFRDSFAGRWEDGGGATPRERRVVVVLNKADVYAPLLVNQDEVVSQRRRPGDLNSPSEPSDPGPGAQSRRVGGVSSAHSRGEKNRLEFGTRFGASSPSSASPSVPSSRSPPCPSSCDPQLSSEVFADLLEELEEVVKAEMPPALVPFLQTVDSAAPGVSHASGGGVRLSFEGQKCRLIAEDLPRTPPSEAKSRPHVLLLASKFKWNLPALQTIVCRAVKELSSPEAVLRCGRFSAEKRCATHGQMRSSATASEQENRVSAGNTHEENSGELEGDNEMGLLSGRRVLEALDGLARHLENFLSREAEEERNEDLRLALRWLRQRLLGEARPGGNTEAVLDVIFSSFCVGK</sequence>
<protein>
    <submittedName>
        <fullName evidence="5">tRNA modification GTPase TrmE, related</fullName>
    </submittedName>
</protein>
<feature type="domain" description="G" evidence="3">
    <location>
        <begin position="854"/>
        <end position="911"/>
    </location>
</feature>
<evidence type="ECO:0000256" key="2">
    <source>
        <dbReference type="SAM" id="SignalP"/>
    </source>
</evidence>
<accession>A0A0F7UB84</accession>
<dbReference type="GO" id="GO:0030488">
    <property type="term" value="P:tRNA methylation"/>
    <property type="evidence" value="ECO:0007669"/>
    <property type="project" value="TreeGrafter"/>
</dbReference>
<feature type="compositionally biased region" description="Low complexity" evidence="1">
    <location>
        <begin position="694"/>
        <end position="703"/>
    </location>
</feature>
<dbReference type="GO" id="GO:0005525">
    <property type="term" value="F:GTP binding"/>
    <property type="evidence" value="ECO:0007669"/>
    <property type="project" value="InterPro"/>
</dbReference>
<name>A0A0F7UB84_NEOCL</name>
<dbReference type="InterPro" id="IPR027368">
    <property type="entry name" value="MnmE_dom2"/>
</dbReference>
<feature type="region of interest" description="Disordered" evidence="1">
    <location>
        <begin position="143"/>
        <end position="178"/>
    </location>
</feature>
<dbReference type="InterPro" id="IPR027417">
    <property type="entry name" value="P-loop_NTPase"/>
</dbReference>
<dbReference type="PANTHER" id="PTHR42714:SF2">
    <property type="entry name" value="TRNA MODIFICATION GTPASE GTPBP3, MITOCHONDRIAL"/>
    <property type="match status" value="1"/>
</dbReference>
<feature type="compositionally biased region" description="Basic and acidic residues" evidence="1">
    <location>
        <begin position="644"/>
        <end position="666"/>
    </location>
</feature>
<dbReference type="EMBL" id="LN714481">
    <property type="protein sequence ID" value="CEL66271.1"/>
    <property type="molecule type" value="Genomic_DNA"/>
</dbReference>
<feature type="domain" description="MnmE helical" evidence="4">
    <location>
        <begin position="751"/>
        <end position="1387"/>
    </location>
</feature>
<dbReference type="Gene3D" id="1.20.120.430">
    <property type="entry name" value="tRNA modification GTPase MnmE domain 2"/>
    <property type="match status" value="2"/>
</dbReference>
<evidence type="ECO:0000313" key="5">
    <source>
        <dbReference type="EMBL" id="CEL66271.1"/>
    </source>
</evidence>
<feature type="signal peptide" evidence="2">
    <location>
        <begin position="1"/>
        <end position="23"/>
    </location>
</feature>
<feature type="compositionally biased region" description="Basic and acidic residues" evidence="1">
    <location>
        <begin position="168"/>
        <end position="178"/>
    </location>
</feature>
<feature type="region of interest" description="Disordered" evidence="1">
    <location>
        <begin position="260"/>
        <end position="342"/>
    </location>
</feature>
<evidence type="ECO:0000259" key="3">
    <source>
        <dbReference type="Pfam" id="PF01926"/>
    </source>
</evidence>
<feature type="region of interest" description="Disordered" evidence="1">
    <location>
        <begin position="1085"/>
        <end position="1160"/>
    </location>
</feature>
<feature type="compositionally biased region" description="Basic and acidic residues" evidence="1">
    <location>
        <begin position="292"/>
        <end position="314"/>
    </location>
</feature>
<feature type="compositionally biased region" description="Basic and acidic residues" evidence="1">
    <location>
        <begin position="1121"/>
        <end position="1130"/>
    </location>
</feature>
<evidence type="ECO:0000256" key="1">
    <source>
        <dbReference type="SAM" id="MobiDB-lite"/>
    </source>
</evidence>
<dbReference type="Pfam" id="PF12631">
    <property type="entry name" value="MnmE_helical"/>
    <property type="match status" value="1"/>
</dbReference>
<dbReference type="PANTHER" id="PTHR42714">
    <property type="entry name" value="TRNA MODIFICATION GTPASE GTPBP3"/>
    <property type="match status" value="1"/>
</dbReference>
<feature type="region of interest" description="Disordered" evidence="1">
    <location>
        <begin position="565"/>
        <end position="588"/>
    </location>
</feature>
<dbReference type="Pfam" id="PF01926">
    <property type="entry name" value="MMR_HSR1"/>
    <property type="match status" value="1"/>
</dbReference>
<keyword evidence="2" id="KW-0732">Signal</keyword>
<feature type="region of interest" description="Disordered" evidence="1">
    <location>
        <begin position="957"/>
        <end position="992"/>
    </location>
</feature>
<feature type="compositionally biased region" description="Polar residues" evidence="1">
    <location>
        <begin position="1286"/>
        <end position="1304"/>
    </location>
</feature>
<feature type="region of interest" description="Disordered" evidence="1">
    <location>
        <begin position="1283"/>
        <end position="1318"/>
    </location>
</feature>
<feature type="chain" id="PRO_5002523353" evidence="2">
    <location>
        <begin position="24"/>
        <end position="1390"/>
    </location>
</feature>
<dbReference type="InterPro" id="IPR025867">
    <property type="entry name" value="MnmE_helical"/>
</dbReference>
<reference evidence="5" key="1">
    <citation type="journal article" date="2015" name="PLoS ONE">
        <title>Comprehensive Evaluation of Toxoplasma gondii VEG and Neospora caninum LIV Genomes with Tachyzoite Stage Transcriptome and Proteome Defines Novel Transcript Features.</title>
        <authorList>
            <person name="Ramaprasad A."/>
            <person name="Mourier T."/>
            <person name="Naeem R."/>
            <person name="Malas T.B."/>
            <person name="Moussa E."/>
            <person name="Panigrahi A."/>
            <person name="Vermont S.J."/>
            <person name="Otto T.D."/>
            <person name="Wastling J."/>
            <person name="Pain A."/>
        </authorList>
    </citation>
    <scope>NUCLEOTIDE SEQUENCE</scope>
    <source>
        <strain evidence="5">Liverpool</strain>
    </source>
</reference>
<feature type="region of interest" description="Disordered" evidence="1">
    <location>
        <begin position="637"/>
        <end position="703"/>
    </location>
</feature>
<dbReference type="Gene3D" id="3.30.1360.120">
    <property type="entry name" value="Probable tRNA modification gtpase trme, domain 1"/>
    <property type="match status" value="1"/>
</dbReference>
<organism evidence="5">
    <name type="scientific">Neospora caninum (strain Liverpool)</name>
    <dbReference type="NCBI Taxonomy" id="572307"/>
    <lineage>
        <taxon>Eukaryota</taxon>
        <taxon>Sar</taxon>
        <taxon>Alveolata</taxon>
        <taxon>Apicomplexa</taxon>
        <taxon>Conoidasida</taxon>
        <taxon>Coccidia</taxon>
        <taxon>Eucoccidiorida</taxon>
        <taxon>Eimeriorina</taxon>
        <taxon>Sarcocystidae</taxon>
        <taxon>Neospora</taxon>
    </lineage>
</organism>
<dbReference type="GO" id="GO:0002098">
    <property type="term" value="P:tRNA wobble uridine modification"/>
    <property type="evidence" value="ECO:0007669"/>
    <property type="project" value="TreeGrafter"/>
</dbReference>
<feature type="region of interest" description="Disordered" evidence="1">
    <location>
        <begin position="908"/>
        <end position="944"/>
    </location>
</feature>
<dbReference type="GO" id="GO:0005737">
    <property type="term" value="C:cytoplasm"/>
    <property type="evidence" value="ECO:0007669"/>
    <property type="project" value="TreeGrafter"/>
</dbReference>
<feature type="compositionally biased region" description="Basic and acidic residues" evidence="1">
    <location>
        <begin position="421"/>
        <end position="434"/>
    </location>
</feature>
<feature type="region of interest" description="Disordered" evidence="1">
    <location>
        <begin position="388"/>
        <end position="470"/>
    </location>
</feature>
<feature type="compositionally biased region" description="Low complexity" evidence="1">
    <location>
        <begin position="1137"/>
        <end position="1149"/>
    </location>
</feature>
<gene>
    <name evidence="5" type="ORF">BN1204_020900</name>
</gene>
<dbReference type="SUPFAM" id="SSF52540">
    <property type="entry name" value="P-loop containing nucleoside triphosphate hydrolases"/>
    <property type="match status" value="1"/>
</dbReference>
<feature type="compositionally biased region" description="Basic and acidic residues" evidence="1">
    <location>
        <begin position="967"/>
        <end position="988"/>
    </location>
</feature>
<proteinExistence type="predicted"/>